<evidence type="ECO:0000256" key="1">
    <source>
        <dbReference type="SAM" id="Coils"/>
    </source>
</evidence>
<protein>
    <recommendedName>
        <fullName evidence="4">M23ase beta-sheet core domain-containing protein</fullName>
    </recommendedName>
</protein>
<dbReference type="InterPro" id="IPR050570">
    <property type="entry name" value="Cell_wall_metabolism_enzyme"/>
</dbReference>
<dbReference type="Proteomes" id="UP000298058">
    <property type="component" value="Unassembled WGS sequence"/>
</dbReference>
<feature type="domain" description="M23ase beta-sheet core" evidence="4">
    <location>
        <begin position="468"/>
        <end position="567"/>
    </location>
</feature>
<dbReference type="Pfam" id="PF01551">
    <property type="entry name" value="Peptidase_M23"/>
    <property type="match status" value="1"/>
</dbReference>
<feature type="region of interest" description="Disordered" evidence="2">
    <location>
        <begin position="70"/>
        <end position="102"/>
    </location>
</feature>
<keyword evidence="1" id="KW-0175">Coiled coil</keyword>
<dbReference type="Gene3D" id="2.70.70.10">
    <property type="entry name" value="Glucose Permease (Domain IIA)"/>
    <property type="match status" value="1"/>
</dbReference>
<dbReference type="InterPro" id="IPR016047">
    <property type="entry name" value="M23ase_b-sheet_dom"/>
</dbReference>
<comment type="caution">
    <text evidence="5">The sequence shown here is derived from an EMBL/GenBank/DDBJ whole genome shotgun (WGS) entry which is preliminary data.</text>
</comment>
<dbReference type="OrthoDB" id="30934at2"/>
<sequence>TREENEKLKDKYKLTDEELANLDPALREDMLDKLVNEPSLTDIALGALTTLGSGFLAGLALFGIGRREEDNPIASVKPREQTAEPPPSEKDTFDPDKLSPAERSEYEGLLKAAEEAELALEKASSFADSGGNPEDTSYLQSALAKVEKAKEALSKFKKEAAIRFLLATGGANTVENRIETSDTVSSVVEKYPIDQAEVAKPVSIERTKYQLTEQGQEEVKSLRESASKVDTQLKESDTALFNEKQALKREAIEKPLKDLQREIQELRTSINAKKDTISDYNSSADETLLAKLKKQETSLLSQTTTKLKELSQQEVKDRKNLPEQVRLQSLDSIMQNPYRSQLESISIQILSLDSKSAEYKNLKIQQDALSIKVNAFDSARETLLNPKTKLSGAGVAAEMLKNLNPDLPISRPTQSIVLENYNNRENLTPGYDPSGKVGGVLPGINYSGAEVSNTPKDHSSRGGNTAYHATDIALPYGTPYMPVAGGTAEVISSSVYGNLVKIKHDYGVETFYAHNSEVLVTNGQPVTSSTIIANVGNTGHVGTNKPTQAPWYGGSHIHYELRINNKLVPSGNFDWNKYKTEGQKYVDDYFDKYGPNSPDYDLVEKKK</sequence>
<evidence type="ECO:0000313" key="6">
    <source>
        <dbReference type="Proteomes" id="UP000298058"/>
    </source>
</evidence>
<dbReference type="PANTHER" id="PTHR21666:SF270">
    <property type="entry name" value="MUREIN HYDROLASE ACTIVATOR ENVC"/>
    <property type="match status" value="1"/>
</dbReference>
<feature type="transmembrane region" description="Helical" evidence="3">
    <location>
        <begin position="43"/>
        <end position="64"/>
    </location>
</feature>
<proteinExistence type="predicted"/>
<evidence type="ECO:0000313" key="5">
    <source>
        <dbReference type="EMBL" id="TGN17510.1"/>
    </source>
</evidence>
<dbReference type="SUPFAM" id="SSF51261">
    <property type="entry name" value="Duplicated hybrid motif"/>
    <property type="match status" value="1"/>
</dbReference>
<keyword evidence="3" id="KW-1133">Transmembrane helix</keyword>
<dbReference type="InterPro" id="IPR011055">
    <property type="entry name" value="Dup_hybrid_motif"/>
</dbReference>
<feature type="compositionally biased region" description="Basic and acidic residues" evidence="2">
    <location>
        <begin position="77"/>
        <end position="102"/>
    </location>
</feature>
<name>A0A4R9LZG7_9LEPT</name>
<dbReference type="RefSeq" id="WP_135761785.1">
    <property type="nucleotide sequence ID" value="NZ_RQHW01000066.1"/>
</dbReference>
<accession>A0A4R9LZG7</accession>
<dbReference type="GO" id="GO:0004222">
    <property type="term" value="F:metalloendopeptidase activity"/>
    <property type="evidence" value="ECO:0007669"/>
    <property type="project" value="TreeGrafter"/>
</dbReference>
<evidence type="ECO:0000259" key="4">
    <source>
        <dbReference type="Pfam" id="PF01551"/>
    </source>
</evidence>
<gene>
    <name evidence="5" type="ORF">EHS15_16965</name>
</gene>
<evidence type="ECO:0000256" key="2">
    <source>
        <dbReference type="SAM" id="MobiDB-lite"/>
    </source>
</evidence>
<dbReference type="AlphaFoldDB" id="A0A4R9LZG7"/>
<feature type="coiled-coil region" evidence="1">
    <location>
        <begin position="249"/>
        <end position="276"/>
    </location>
</feature>
<organism evidence="5 6">
    <name type="scientific">Leptospira idonii</name>
    <dbReference type="NCBI Taxonomy" id="1193500"/>
    <lineage>
        <taxon>Bacteria</taxon>
        <taxon>Pseudomonadati</taxon>
        <taxon>Spirochaetota</taxon>
        <taxon>Spirochaetia</taxon>
        <taxon>Leptospirales</taxon>
        <taxon>Leptospiraceae</taxon>
        <taxon>Leptospira</taxon>
    </lineage>
</organism>
<reference evidence="5" key="1">
    <citation type="journal article" date="2019" name="PLoS Negl. Trop. Dis.">
        <title>Revisiting the worldwide diversity of Leptospira species in the environment.</title>
        <authorList>
            <person name="Vincent A.T."/>
            <person name="Schiettekatte O."/>
            <person name="Bourhy P."/>
            <person name="Veyrier F.J."/>
            <person name="Picardeau M."/>
        </authorList>
    </citation>
    <scope>NUCLEOTIDE SEQUENCE [LARGE SCALE GENOMIC DNA]</scope>
    <source>
        <strain evidence="5">201300427</strain>
    </source>
</reference>
<dbReference type="PANTHER" id="PTHR21666">
    <property type="entry name" value="PEPTIDASE-RELATED"/>
    <property type="match status" value="1"/>
</dbReference>
<dbReference type="EMBL" id="RQHW01000066">
    <property type="protein sequence ID" value="TGN17510.1"/>
    <property type="molecule type" value="Genomic_DNA"/>
</dbReference>
<feature type="non-terminal residue" evidence="5">
    <location>
        <position position="1"/>
    </location>
</feature>
<keyword evidence="3" id="KW-0812">Transmembrane</keyword>
<dbReference type="CDD" id="cd12797">
    <property type="entry name" value="M23_peptidase"/>
    <property type="match status" value="1"/>
</dbReference>
<keyword evidence="6" id="KW-1185">Reference proteome</keyword>
<keyword evidence="3" id="KW-0472">Membrane</keyword>
<evidence type="ECO:0000256" key="3">
    <source>
        <dbReference type="SAM" id="Phobius"/>
    </source>
</evidence>